<feature type="compositionally biased region" description="Polar residues" evidence="10">
    <location>
        <begin position="195"/>
        <end position="205"/>
    </location>
</feature>
<comment type="similarity">
    <text evidence="3">Belongs to the AB hydrolase superfamily. Lipase family.</text>
</comment>
<keyword evidence="5" id="KW-0964">Secreted</keyword>
<gene>
    <name evidence="14" type="primary">lip2</name>
    <name evidence="14" type="ORF">SPI02_18250</name>
</gene>
<dbReference type="Pfam" id="PF24708">
    <property type="entry name" value="Lip_C"/>
    <property type="match status" value="1"/>
</dbReference>
<feature type="domain" description="Lipase-like C-terminal" evidence="13">
    <location>
        <begin position="347"/>
        <end position="720"/>
    </location>
</feature>
<feature type="domain" description="YSIRK Gram-positive signal peptide" evidence="12">
    <location>
        <begin position="8"/>
        <end position="31"/>
    </location>
</feature>
<keyword evidence="15" id="KW-1185">Reference proteome</keyword>
<dbReference type="GO" id="GO:0004806">
    <property type="term" value="F:triacylglycerol lipase activity"/>
    <property type="evidence" value="ECO:0007669"/>
    <property type="project" value="UniProtKB-EC"/>
</dbReference>
<feature type="signal peptide" evidence="11">
    <location>
        <begin position="1"/>
        <end position="39"/>
    </location>
</feature>
<dbReference type="EMBL" id="BKAR01000024">
    <property type="protein sequence ID" value="GEP85240.1"/>
    <property type="molecule type" value="Genomic_DNA"/>
</dbReference>
<evidence type="ECO:0000256" key="2">
    <source>
        <dbReference type="ARBA" id="ARBA00004613"/>
    </source>
</evidence>
<evidence type="ECO:0000313" key="15">
    <source>
        <dbReference type="Proteomes" id="UP000321736"/>
    </source>
</evidence>
<reference evidence="14 15" key="1">
    <citation type="submission" date="2019-07" db="EMBL/GenBank/DDBJ databases">
        <title>Whole genome shotgun sequence of Staphylococcus piscifermentans NBRC 109625.</title>
        <authorList>
            <person name="Hosoyama A."/>
            <person name="Uohara A."/>
            <person name="Ohji S."/>
            <person name="Ichikawa N."/>
        </authorList>
    </citation>
    <scope>NUCLEOTIDE SEQUENCE [LARGE SCALE GENOMIC DNA]</scope>
    <source>
        <strain evidence="14 15">NBRC 109625</strain>
    </source>
</reference>
<keyword evidence="7" id="KW-0378">Hydrolase</keyword>
<dbReference type="Gene3D" id="3.40.50.1820">
    <property type="entry name" value="alpha/beta hydrolase"/>
    <property type="match status" value="1"/>
</dbReference>
<keyword evidence="6 11" id="KW-0732">Signal</keyword>
<evidence type="ECO:0000259" key="13">
    <source>
        <dbReference type="Pfam" id="PF24708"/>
    </source>
</evidence>
<dbReference type="SUPFAM" id="SSF53474">
    <property type="entry name" value="alpha/beta-Hydrolases"/>
    <property type="match status" value="1"/>
</dbReference>
<evidence type="ECO:0000256" key="3">
    <source>
        <dbReference type="ARBA" id="ARBA00010701"/>
    </source>
</evidence>
<dbReference type="InterPro" id="IPR056304">
    <property type="entry name" value="Lip-like_C"/>
</dbReference>
<evidence type="ECO:0000256" key="8">
    <source>
        <dbReference type="ARBA" id="ARBA00022963"/>
    </source>
</evidence>
<dbReference type="NCBIfam" id="TIGR01168">
    <property type="entry name" value="YSIRK_signal"/>
    <property type="match status" value="1"/>
</dbReference>
<feature type="compositionally biased region" description="Low complexity" evidence="10">
    <location>
        <begin position="94"/>
        <end position="107"/>
    </location>
</feature>
<dbReference type="InterPro" id="IPR029058">
    <property type="entry name" value="AB_hydrolase_fold"/>
</dbReference>
<feature type="compositionally biased region" description="Basic and acidic residues" evidence="10">
    <location>
        <begin position="145"/>
        <end position="155"/>
    </location>
</feature>
<name>A0A239UHG7_9STAP</name>
<evidence type="ECO:0000256" key="6">
    <source>
        <dbReference type="ARBA" id="ARBA00022729"/>
    </source>
</evidence>
<keyword evidence="8" id="KW-0442">Lipid degradation</keyword>
<comment type="catalytic activity">
    <reaction evidence="1">
        <text>a triacylglycerol + H2O = a diacylglycerol + a fatty acid + H(+)</text>
        <dbReference type="Rhea" id="RHEA:12044"/>
        <dbReference type="ChEBI" id="CHEBI:15377"/>
        <dbReference type="ChEBI" id="CHEBI:15378"/>
        <dbReference type="ChEBI" id="CHEBI:17855"/>
        <dbReference type="ChEBI" id="CHEBI:18035"/>
        <dbReference type="ChEBI" id="CHEBI:28868"/>
        <dbReference type="EC" id="3.1.1.3"/>
    </reaction>
</comment>
<feature type="chain" id="PRO_5043814445" description="triacylglycerol lipase" evidence="11">
    <location>
        <begin position="40"/>
        <end position="723"/>
    </location>
</feature>
<dbReference type="EC" id="3.1.1.3" evidence="4"/>
<evidence type="ECO:0000259" key="12">
    <source>
        <dbReference type="Pfam" id="PF04650"/>
    </source>
</evidence>
<dbReference type="RefSeq" id="WP_095106963.1">
    <property type="nucleotide sequence ID" value="NZ_BKAR01000024.1"/>
</dbReference>
<feature type="compositionally biased region" description="Basic and acidic residues" evidence="10">
    <location>
        <begin position="265"/>
        <end position="278"/>
    </location>
</feature>
<proteinExistence type="inferred from homology"/>
<dbReference type="Pfam" id="PF04650">
    <property type="entry name" value="YSIRK_signal"/>
    <property type="match status" value="1"/>
</dbReference>
<feature type="compositionally biased region" description="Polar residues" evidence="10">
    <location>
        <begin position="282"/>
        <end position="294"/>
    </location>
</feature>
<feature type="compositionally biased region" description="Low complexity" evidence="10">
    <location>
        <begin position="157"/>
        <end position="168"/>
    </location>
</feature>
<evidence type="ECO:0000313" key="14">
    <source>
        <dbReference type="EMBL" id="GEP85240.1"/>
    </source>
</evidence>
<dbReference type="InterPro" id="IPR005877">
    <property type="entry name" value="YSIRK_signal_dom"/>
</dbReference>
<feature type="compositionally biased region" description="Polar residues" evidence="10">
    <location>
        <begin position="174"/>
        <end position="183"/>
    </location>
</feature>
<keyword evidence="9" id="KW-0443">Lipid metabolism</keyword>
<dbReference type="Proteomes" id="UP000321736">
    <property type="component" value="Unassembled WGS sequence"/>
</dbReference>
<comment type="subcellular location">
    <subcellularLocation>
        <location evidence="2">Secreted</location>
    </subcellularLocation>
</comment>
<dbReference type="PANTHER" id="PTHR34043">
    <property type="entry name" value="ALPHA/BETA-HYDROLASES SUPERFAMILY PROTEIN"/>
    <property type="match status" value="1"/>
</dbReference>
<feature type="compositionally biased region" description="Polar residues" evidence="10">
    <location>
        <begin position="124"/>
        <end position="144"/>
    </location>
</feature>
<dbReference type="GO" id="GO:0005576">
    <property type="term" value="C:extracellular region"/>
    <property type="evidence" value="ECO:0007669"/>
    <property type="project" value="UniProtKB-SubCell"/>
</dbReference>
<evidence type="ECO:0000256" key="5">
    <source>
        <dbReference type="ARBA" id="ARBA00022525"/>
    </source>
</evidence>
<feature type="compositionally biased region" description="Low complexity" evidence="10">
    <location>
        <begin position="65"/>
        <end position="86"/>
    </location>
</feature>
<evidence type="ECO:0000256" key="9">
    <source>
        <dbReference type="ARBA" id="ARBA00023098"/>
    </source>
</evidence>
<evidence type="ECO:0000256" key="7">
    <source>
        <dbReference type="ARBA" id="ARBA00022801"/>
    </source>
</evidence>
<dbReference type="PANTHER" id="PTHR34043:SF3">
    <property type="entry name" value="ALPHA_BETA-HYDROLASES SUPERFAMILY PROTEIN"/>
    <property type="match status" value="1"/>
</dbReference>
<dbReference type="AlphaFoldDB" id="A0A239UHG7"/>
<dbReference type="GO" id="GO:0016042">
    <property type="term" value="P:lipid catabolic process"/>
    <property type="evidence" value="ECO:0007669"/>
    <property type="project" value="UniProtKB-KW"/>
</dbReference>
<dbReference type="OrthoDB" id="2004167at2"/>
<dbReference type="NCBIfam" id="NF047351">
    <property type="entry name" value="lipase_YSIRK_Sa"/>
    <property type="match status" value="1"/>
</dbReference>
<evidence type="ECO:0000256" key="4">
    <source>
        <dbReference type="ARBA" id="ARBA00013279"/>
    </source>
</evidence>
<evidence type="ECO:0000256" key="10">
    <source>
        <dbReference type="SAM" id="MobiDB-lite"/>
    </source>
</evidence>
<comment type="caution">
    <text evidence="14">The sequence shown here is derived from an EMBL/GenBank/DDBJ whole genome shotgun (WGS) entry which is preliminary data.</text>
</comment>
<organism evidence="14 15">
    <name type="scientific">Staphylococcus piscifermentans</name>
    <dbReference type="NCBI Taxonomy" id="70258"/>
    <lineage>
        <taxon>Bacteria</taxon>
        <taxon>Bacillati</taxon>
        <taxon>Bacillota</taxon>
        <taxon>Bacilli</taxon>
        <taxon>Bacillales</taxon>
        <taxon>Staphylococcaceae</taxon>
        <taxon>Staphylococcus</taxon>
    </lineage>
</organism>
<accession>A0A239UHG7</accession>
<feature type="region of interest" description="Disordered" evidence="10">
    <location>
        <begin position="38"/>
        <end position="337"/>
    </location>
</feature>
<evidence type="ECO:0000256" key="11">
    <source>
        <dbReference type="SAM" id="SignalP"/>
    </source>
</evidence>
<evidence type="ECO:0000256" key="1">
    <source>
        <dbReference type="ARBA" id="ARBA00001024"/>
    </source>
</evidence>
<feature type="compositionally biased region" description="Low complexity" evidence="10">
    <location>
        <begin position="316"/>
        <end position="331"/>
    </location>
</feature>
<sequence>MKRNNSTRNRYAIRKYTVGAASALVATVAFLTAGNSANAAEQTAEMGEKVTSQPHAQTEVELQPTSSTHNNQSSANQQASTQVNAQEEVATKVPEPASTSTAEAPAPKINPAPKSFEEDYRPSETMQKSTDEQPQTELQPATQQNDKKQETDSTERVTNQTTQQSQVSPAAETPAQNQISEKSTPVEKAGAQEESVATENKTQNVKPAALKESKNQENTVAPPIEKINDESTQVNKVPAPTPPIKEVSPQTTTDSSDNISSVSVTDKKKEAVDKEQTPVKETPQTKPHVTTTSAPGLPTETKQPNEKKSPKLSTPQAANTNNRTQQQSSATPSAVSGTKAEQAQAVNKYPVIFVHGFMGFVGDIKPDLYPNYWGGDKYRVVDGLREKGYKAYEASVGAFSSNYDRAVELYYYIKGGTVDYGAAHAEKYGHARYGRTYEGVFKEWQPGQKVHLVGHSMGGQTIRLMEHFLRFGNQDEIEYQRAHGGTISPLFEGGQDNMISSITTLGTPHNGSAAADRVGNQQAFKDIVYALGRMGGGKLANIDFGFEKWGFKQEANEFYIDYMKRVSESALWKTDDNAMYDLTSKGSEELNKNTPLNPNITYTTYTGLASHEGLTGNYVSDVGQFFLFDTTSRIIGSEPNKAVRPNDGIVSVVSSLYPTGQAFTDFTDGLKKGIWQVTPVMKGWDHLDFVGLDALDFKHTGIELQQFYAGLIHNMMKVEEAEV</sequence>
<feature type="compositionally biased region" description="Polar residues" evidence="10">
    <location>
        <begin position="248"/>
        <end position="264"/>
    </location>
</feature>
<protein>
    <recommendedName>
        <fullName evidence="4">triacylglycerol lipase</fullName>
        <ecNumber evidence="4">3.1.1.3</ecNumber>
    </recommendedName>
</protein>